<protein>
    <submittedName>
        <fullName evidence="2">D-lactate dehydrogenase, putative</fullName>
    </submittedName>
</protein>
<proteinExistence type="predicted"/>
<evidence type="ECO:0000313" key="3">
    <source>
        <dbReference type="Proteomes" id="UP001057455"/>
    </source>
</evidence>
<sequence length="833" mass="93070">METRRGLRKTNVQTRLDNQVPPDLVAYQQGETRSEGNSVTGLGDNATNVVNGNPGITSSTNMGDPTSTTTKAGARTDGIIPVMSNVPHTYDTRSYTETNTESYQTNVDGSGTRSLLLQDAHNIYFSHMPRVLGTDFRFQVGEIAYIKWKGELNLVVIQFVSQKLVMKTGPIITTTGNTDSTENDNKTIADDNNGSTKKKTPKGAKKNQKTRTKRGHDVNMKIFRDPCSERLYHHNRLGMLPVRLDNQVPPDLVAYQQGETRSEGNSVTGLGDHASSTVKAEPGITSSTNMGDPTSTVNGSATSTTAKAGTRTTGYFMPIYFVTFPGYKKKCAKTFRFWVKEKDLIKFNSITQTSGKNPKAVVKLEDESGTTTGGCLDETLDTLWKQREVQDINEYVYDIVYNVYQHKNGMRNPQRAPGMPPWCVPKALKKLVQDQQTEIMKTIKEDINYYSISAVEMFSKAPMIERLSAYAVVQNFKYILFRMANMMRKGGPKGKPGVLQVDEVSVPSLRLMEQLETAGGTQITAQQFQDIYLNNIYWLDIYLAYMDKEFLETHCHNEREYEFLYMTTHSRDGPLSKILGLEHLARMFCFPVLYNTLLKLIERGGEPYPVYIPITQLLLHYMAFVAIDYTHNQKYMPSHLEAGLFKISHLKQWVLFFVESENGVLTQHTTTKGVLEYPHGTIETSFLLHLLNGQGTLLRLIEVAGASGQSLIHLLNLMSQMLVPTLELLTLSEFGLRVQRILALDVLAVEPAVLGGVLVLWQPVRVPRSVTGTVLAEGLKRALEPGLYEAGTAEKTKTWSGGTVSVELESHNLTGTLLVNTTPVTVEGKYLYW</sequence>
<comment type="caution">
    <text evidence="2">The sequence shown here is derived from an EMBL/GenBank/DDBJ whole genome shotgun (WGS) entry which is preliminary data.</text>
</comment>
<feature type="region of interest" description="Disordered" evidence="1">
    <location>
        <begin position="171"/>
        <end position="217"/>
    </location>
</feature>
<feature type="region of interest" description="Disordered" evidence="1">
    <location>
        <begin position="259"/>
        <end position="305"/>
    </location>
</feature>
<dbReference type="OrthoDB" id="365914at2759"/>
<feature type="compositionally biased region" description="Basic residues" evidence="1">
    <location>
        <begin position="196"/>
        <end position="214"/>
    </location>
</feature>
<accession>A0A9W5TC24</accession>
<name>A0A9W5TC24_BABOV</name>
<organism evidence="2 3">
    <name type="scientific">Babesia ovis</name>
    <dbReference type="NCBI Taxonomy" id="5869"/>
    <lineage>
        <taxon>Eukaryota</taxon>
        <taxon>Sar</taxon>
        <taxon>Alveolata</taxon>
        <taxon>Apicomplexa</taxon>
        <taxon>Aconoidasida</taxon>
        <taxon>Piroplasmida</taxon>
        <taxon>Babesiidae</taxon>
        <taxon>Babesia</taxon>
    </lineage>
</organism>
<dbReference type="EMBL" id="BLIY01000017">
    <property type="protein sequence ID" value="GFE55195.1"/>
    <property type="molecule type" value="Genomic_DNA"/>
</dbReference>
<feature type="compositionally biased region" description="Polar residues" evidence="1">
    <location>
        <begin position="171"/>
        <end position="180"/>
    </location>
</feature>
<gene>
    <name evidence="2" type="ORF">BaOVIS_025990</name>
</gene>
<reference evidence="2" key="1">
    <citation type="submission" date="2019-12" db="EMBL/GenBank/DDBJ databases">
        <title>Genome sequence of Babesia ovis.</title>
        <authorList>
            <person name="Yamagishi J."/>
            <person name="Sevinc F."/>
            <person name="Xuan X."/>
        </authorList>
    </citation>
    <scope>NUCLEOTIDE SEQUENCE</scope>
    <source>
        <strain evidence="2">Selcuk</strain>
    </source>
</reference>
<keyword evidence="3" id="KW-1185">Reference proteome</keyword>
<dbReference type="Proteomes" id="UP001057455">
    <property type="component" value="Unassembled WGS sequence"/>
</dbReference>
<dbReference type="AlphaFoldDB" id="A0A9W5TC24"/>
<evidence type="ECO:0000313" key="2">
    <source>
        <dbReference type="EMBL" id="GFE55195.1"/>
    </source>
</evidence>
<feature type="compositionally biased region" description="Polar residues" evidence="1">
    <location>
        <begin position="259"/>
        <end position="298"/>
    </location>
</feature>
<feature type="region of interest" description="Disordered" evidence="1">
    <location>
        <begin position="54"/>
        <end position="73"/>
    </location>
</feature>
<evidence type="ECO:0000256" key="1">
    <source>
        <dbReference type="SAM" id="MobiDB-lite"/>
    </source>
</evidence>
<feature type="compositionally biased region" description="Polar residues" evidence="1">
    <location>
        <begin position="54"/>
        <end position="71"/>
    </location>
</feature>